<protein>
    <submittedName>
        <fullName evidence="1">Uncharacterized protein</fullName>
    </submittedName>
</protein>
<comment type="caution">
    <text evidence="1">The sequence shown here is derived from an EMBL/GenBank/DDBJ whole genome shotgun (WGS) entry which is preliminary data.</text>
</comment>
<dbReference type="Proteomes" id="UP000247973">
    <property type="component" value="Unassembled WGS sequence"/>
</dbReference>
<proteinExistence type="predicted"/>
<sequence length="67" mass="7535">MADSKKQLGSGYIEAACKELGLTRGVYYNAIKNQEEGKPLSKDQVAVLFRLKEMKDEDTIKLKSLNQ</sequence>
<organism evidence="1 2">
    <name type="scientific">Dysgonomonas alginatilytica</name>
    <dbReference type="NCBI Taxonomy" id="1605892"/>
    <lineage>
        <taxon>Bacteria</taxon>
        <taxon>Pseudomonadati</taxon>
        <taxon>Bacteroidota</taxon>
        <taxon>Bacteroidia</taxon>
        <taxon>Bacteroidales</taxon>
        <taxon>Dysgonomonadaceae</taxon>
        <taxon>Dysgonomonas</taxon>
    </lineage>
</organism>
<reference evidence="1 2" key="1">
    <citation type="submission" date="2018-03" db="EMBL/GenBank/DDBJ databases">
        <title>Genomic Encyclopedia of Archaeal and Bacterial Type Strains, Phase II (KMG-II): from individual species to whole genera.</title>
        <authorList>
            <person name="Goeker M."/>
        </authorList>
    </citation>
    <scope>NUCLEOTIDE SEQUENCE [LARGE SCALE GENOMIC DNA]</scope>
    <source>
        <strain evidence="1 2">DSM 100214</strain>
    </source>
</reference>
<accession>A0A2V3PK17</accession>
<evidence type="ECO:0000313" key="1">
    <source>
        <dbReference type="EMBL" id="PXV61212.1"/>
    </source>
</evidence>
<dbReference type="EMBL" id="QICL01000025">
    <property type="protein sequence ID" value="PXV61212.1"/>
    <property type="molecule type" value="Genomic_DNA"/>
</dbReference>
<keyword evidence="2" id="KW-1185">Reference proteome</keyword>
<dbReference type="RefSeq" id="WP_110311833.1">
    <property type="nucleotide sequence ID" value="NZ_QICL01000025.1"/>
</dbReference>
<evidence type="ECO:0000313" key="2">
    <source>
        <dbReference type="Proteomes" id="UP000247973"/>
    </source>
</evidence>
<name>A0A2V3PK17_9BACT</name>
<dbReference type="AlphaFoldDB" id="A0A2V3PK17"/>
<gene>
    <name evidence="1" type="ORF">CLV62_12545</name>
</gene>